<keyword evidence="2" id="KW-1185">Reference proteome</keyword>
<evidence type="ECO:0000313" key="1">
    <source>
        <dbReference type="EMBL" id="KAG5636722.1"/>
    </source>
</evidence>
<reference evidence="1" key="2">
    <citation type="submission" date="2021-10" db="EMBL/GenBank/DDBJ databases">
        <title>Phylogenomics reveals ancestral predisposition of the termite-cultivated fungus Termitomyces towards a domesticated lifestyle.</title>
        <authorList>
            <person name="Auxier B."/>
            <person name="Grum-Grzhimaylo A."/>
            <person name="Cardenas M.E."/>
            <person name="Lodge J.D."/>
            <person name="Laessoe T."/>
            <person name="Pedersen O."/>
            <person name="Smith M.E."/>
            <person name="Kuyper T.W."/>
            <person name="Franco-Molano E.A."/>
            <person name="Baroni T.J."/>
            <person name="Aanen D.K."/>
        </authorList>
    </citation>
    <scope>NUCLEOTIDE SEQUENCE</scope>
    <source>
        <strain evidence="1">D49</strain>
    </source>
</reference>
<sequence>MEQVKGRTPILQTMHTVPLVVSTRTRDLRGSPSSRLTHHRASSIEFEALRQIVYHLVELDCKVIKYGTHPGPHVRLPNLKRLRFSPRHSQIEWLRAPKLEALEVYNSELPHPEVFLRPNIRYKGQIVDLESLSSFISHAGCVLRSLSNSVTRLRIGHDGVGVLGDLVATVPSLVQLELHKCAVEWNLLTQVIAPIDNQCPLPKLLHVVLTFALYPAHPRPSPPFECAHRRRILPVTKFEAPPLPETALDFLESLAGLHDNGPGAPSLSLSLESITFFNVKIRAGDESRISCLMENRHGIFQVKNGLPD</sequence>
<proteinExistence type="predicted"/>
<protein>
    <submittedName>
        <fullName evidence="1">Uncharacterized protein</fullName>
    </submittedName>
</protein>
<dbReference type="Proteomes" id="UP000717328">
    <property type="component" value="Unassembled WGS sequence"/>
</dbReference>
<dbReference type="EMBL" id="JABCKI010005900">
    <property type="protein sequence ID" value="KAG5636722.1"/>
    <property type="molecule type" value="Genomic_DNA"/>
</dbReference>
<dbReference type="AlphaFoldDB" id="A0A9P7FQL6"/>
<name>A0A9P7FQL6_9AGAR</name>
<reference evidence="1" key="1">
    <citation type="submission" date="2021-02" db="EMBL/GenBank/DDBJ databases">
        <authorList>
            <person name="Nieuwenhuis M."/>
            <person name="Van De Peppel L.J.J."/>
        </authorList>
    </citation>
    <scope>NUCLEOTIDE SEQUENCE</scope>
    <source>
        <strain evidence="1">D49</strain>
    </source>
</reference>
<organism evidence="1 2">
    <name type="scientific">Sphagnurus paluster</name>
    <dbReference type="NCBI Taxonomy" id="117069"/>
    <lineage>
        <taxon>Eukaryota</taxon>
        <taxon>Fungi</taxon>
        <taxon>Dikarya</taxon>
        <taxon>Basidiomycota</taxon>
        <taxon>Agaricomycotina</taxon>
        <taxon>Agaricomycetes</taxon>
        <taxon>Agaricomycetidae</taxon>
        <taxon>Agaricales</taxon>
        <taxon>Tricholomatineae</taxon>
        <taxon>Lyophyllaceae</taxon>
        <taxon>Sphagnurus</taxon>
    </lineage>
</organism>
<accession>A0A9P7FQL6</accession>
<gene>
    <name evidence="1" type="ORF">H0H81_007089</name>
</gene>
<comment type="caution">
    <text evidence="1">The sequence shown here is derived from an EMBL/GenBank/DDBJ whole genome shotgun (WGS) entry which is preliminary data.</text>
</comment>
<evidence type="ECO:0000313" key="2">
    <source>
        <dbReference type="Proteomes" id="UP000717328"/>
    </source>
</evidence>